<dbReference type="AlphaFoldDB" id="A0A8S1NR89"/>
<dbReference type="EMBL" id="CAJJDM010000093">
    <property type="protein sequence ID" value="CAD8092133.1"/>
    <property type="molecule type" value="Genomic_DNA"/>
</dbReference>
<sequence length="114" mass="13951">MLKLIEQTEKQIPELEILLHKQDNLIRQFYTFLDNLNFYYEYQIQELQKSFDELLLSFKTILMLQYEIESFSLPDKLTEIKQQQLSLQFLHKQGLNILKLKLQLITFRQCFLYI</sequence>
<comment type="caution">
    <text evidence="1">The sequence shown here is derived from an EMBL/GenBank/DDBJ whole genome shotgun (WGS) entry which is preliminary data.</text>
</comment>
<gene>
    <name evidence="1" type="ORF">PPRIM_AZ9-3.1.T0900004</name>
</gene>
<organism evidence="1 2">
    <name type="scientific">Paramecium primaurelia</name>
    <dbReference type="NCBI Taxonomy" id="5886"/>
    <lineage>
        <taxon>Eukaryota</taxon>
        <taxon>Sar</taxon>
        <taxon>Alveolata</taxon>
        <taxon>Ciliophora</taxon>
        <taxon>Intramacronucleata</taxon>
        <taxon>Oligohymenophorea</taxon>
        <taxon>Peniculida</taxon>
        <taxon>Parameciidae</taxon>
        <taxon>Paramecium</taxon>
    </lineage>
</organism>
<protein>
    <submittedName>
        <fullName evidence="1">Uncharacterized protein</fullName>
    </submittedName>
</protein>
<evidence type="ECO:0000313" key="2">
    <source>
        <dbReference type="Proteomes" id="UP000688137"/>
    </source>
</evidence>
<accession>A0A8S1NR89</accession>
<dbReference type="Proteomes" id="UP000688137">
    <property type="component" value="Unassembled WGS sequence"/>
</dbReference>
<proteinExistence type="predicted"/>
<keyword evidence="2" id="KW-1185">Reference proteome</keyword>
<name>A0A8S1NR89_PARPR</name>
<evidence type="ECO:0000313" key="1">
    <source>
        <dbReference type="EMBL" id="CAD8092133.1"/>
    </source>
</evidence>
<reference evidence="1" key="1">
    <citation type="submission" date="2021-01" db="EMBL/GenBank/DDBJ databases">
        <authorList>
            <consortium name="Genoscope - CEA"/>
            <person name="William W."/>
        </authorList>
    </citation>
    <scope>NUCLEOTIDE SEQUENCE</scope>
</reference>